<dbReference type="GO" id="GO:0016787">
    <property type="term" value="F:hydrolase activity"/>
    <property type="evidence" value="ECO:0007669"/>
    <property type="project" value="TreeGrafter"/>
</dbReference>
<feature type="transmembrane region" description="Helical" evidence="6">
    <location>
        <begin position="75"/>
        <end position="92"/>
    </location>
</feature>
<keyword evidence="8" id="KW-1185">Reference proteome</keyword>
<dbReference type="AlphaFoldDB" id="A0A7Y0LAN0"/>
<name>A0A7Y0LAN0_9GAMM</name>
<comment type="subcellular location">
    <subcellularLocation>
        <location evidence="1">Membrane</location>
        <topology evidence="1">Multi-pass membrane protein</topology>
    </subcellularLocation>
</comment>
<keyword evidence="3 6" id="KW-0812">Transmembrane</keyword>
<feature type="transmembrane region" description="Helical" evidence="6">
    <location>
        <begin position="98"/>
        <end position="118"/>
    </location>
</feature>
<evidence type="ECO:0000313" key="8">
    <source>
        <dbReference type="Proteomes" id="UP000568664"/>
    </source>
</evidence>
<accession>A0A7Y0LAN0</accession>
<dbReference type="Proteomes" id="UP000568664">
    <property type="component" value="Unassembled WGS sequence"/>
</dbReference>
<sequence length="179" mass="19531">MLLILFLAITQLSGKYRILMAIGVLASCFGDVFLALPITNSFLLGLGAFLIAQLVYAVTYFQTANWAQVTHWRKMLVAVILLFSILMATYLLPDTGEMQIPVAIYLAVVCSMGIAAFTSALPNKVALGALSFIVSDSILAMSFFKTPLPMSDVLVMASYYLAQYLMVKGMIDYQGEQSA</sequence>
<dbReference type="GO" id="GO:0016020">
    <property type="term" value="C:membrane"/>
    <property type="evidence" value="ECO:0007669"/>
    <property type="project" value="UniProtKB-SubCell"/>
</dbReference>
<evidence type="ECO:0000313" key="7">
    <source>
        <dbReference type="EMBL" id="NMP30181.1"/>
    </source>
</evidence>
<dbReference type="EMBL" id="JABBXH010000001">
    <property type="protein sequence ID" value="NMP30181.1"/>
    <property type="molecule type" value="Genomic_DNA"/>
</dbReference>
<evidence type="ECO:0000256" key="3">
    <source>
        <dbReference type="ARBA" id="ARBA00022692"/>
    </source>
</evidence>
<keyword evidence="4 6" id="KW-1133">Transmembrane helix</keyword>
<comment type="similarity">
    <text evidence="2">Belongs to the TMEM86 family.</text>
</comment>
<feature type="transmembrane region" description="Helical" evidence="6">
    <location>
        <begin position="125"/>
        <end position="144"/>
    </location>
</feature>
<reference evidence="7 8" key="1">
    <citation type="submission" date="2020-04" db="EMBL/GenBank/DDBJ databases">
        <title>Thalassotalea sp. M1531, isolated from the surface of marine red alga.</title>
        <authorList>
            <person name="Pang L."/>
            <person name="Lu D.-C."/>
        </authorList>
    </citation>
    <scope>NUCLEOTIDE SEQUENCE [LARGE SCALE GENOMIC DNA]</scope>
    <source>
        <strain evidence="7 8">M1531</strain>
    </source>
</reference>
<evidence type="ECO:0000256" key="2">
    <source>
        <dbReference type="ARBA" id="ARBA00007375"/>
    </source>
</evidence>
<dbReference type="PANTHER" id="PTHR31885">
    <property type="entry name" value="GH04784P"/>
    <property type="match status" value="1"/>
</dbReference>
<feature type="transmembrane region" description="Helical" evidence="6">
    <location>
        <begin position="42"/>
        <end position="63"/>
    </location>
</feature>
<dbReference type="Pfam" id="PF07947">
    <property type="entry name" value="YhhN"/>
    <property type="match status" value="1"/>
</dbReference>
<dbReference type="PANTHER" id="PTHR31885:SF6">
    <property type="entry name" value="GH04784P"/>
    <property type="match status" value="1"/>
</dbReference>
<evidence type="ECO:0000256" key="6">
    <source>
        <dbReference type="SAM" id="Phobius"/>
    </source>
</evidence>
<protein>
    <submittedName>
        <fullName evidence="7">Lysoplasmalogenase</fullName>
    </submittedName>
</protein>
<evidence type="ECO:0000256" key="1">
    <source>
        <dbReference type="ARBA" id="ARBA00004141"/>
    </source>
</evidence>
<keyword evidence="5 6" id="KW-0472">Membrane</keyword>
<proteinExistence type="inferred from homology"/>
<comment type="caution">
    <text evidence="7">The sequence shown here is derived from an EMBL/GenBank/DDBJ whole genome shotgun (WGS) entry which is preliminary data.</text>
</comment>
<dbReference type="InterPro" id="IPR012506">
    <property type="entry name" value="TMEM86B-like"/>
</dbReference>
<evidence type="ECO:0000256" key="5">
    <source>
        <dbReference type="ARBA" id="ARBA00023136"/>
    </source>
</evidence>
<gene>
    <name evidence="7" type="ORF">HII17_01290</name>
</gene>
<evidence type="ECO:0000256" key="4">
    <source>
        <dbReference type="ARBA" id="ARBA00022989"/>
    </source>
</evidence>
<organism evidence="7 8">
    <name type="scientific">Thalassotalea algicola</name>
    <dbReference type="NCBI Taxonomy" id="2716224"/>
    <lineage>
        <taxon>Bacteria</taxon>
        <taxon>Pseudomonadati</taxon>
        <taxon>Pseudomonadota</taxon>
        <taxon>Gammaproteobacteria</taxon>
        <taxon>Alteromonadales</taxon>
        <taxon>Colwelliaceae</taxon>
        <taxon>Thalassotalea</taxon>
    </lineage>
</organism>